<accession>A0ABR4J9J4</accession>
<evidence type="ECO:0000313" key="3">
    <source>
        <dbReference type="Proteomes" id="UP001610446"/>
    </source>
</evidence>
<dbReference type="Proteomes" id="UP001610446">
    <property type="component" value="Unassembled WGS sequence"/>
</dbReference>
<protein>
    <recommendedName>
        <fullName evidence="1">2EXR domain-containing protein</fullName>
    </recommendedName>
</protein>
<dbReference type="InterPro" id="IPR045518">
    <property type="entry name" value="2EXR"/>
</dbReference>
<dbReference type="PANTHER" id="PTHR42085">
    <property type="entry name" value="F-BOX DOMAIN-CONTAINING PROTEIN"/>
    <property type="match status" value="1"/>
</dbReference>
<dbReference type="PANTHER" id="PTHR42085:SF2">
    <property type="entry name" value="F-BOX DOMAIN-CONTAINING PROTEIN"/>
    <property type="match status" value="1"/>
</dbReference>
<evidence type="ECO:0000259" key="1">
    <source>
        <dbReference type="Pfam" id="PF20150"/>
    </source>
</evidence>
<proteinExistence type="predicted"/>
<reference evidence="2 3" key="1">
    <citation type="submission" date="2024-07" db="EMBL/GenBank/DDBJ databases">
        <title>Section-level genome sequencing and comparative genomics of Aspergillus sections Usti and Cavernicolus.</title>
        <authorList>
            <consortium name="Lawrence Berkeley National Laboratory"/>
            <person name="Nybo J.L."/>
            <person name="Vesth T.C."/>
            <person name="Theobald S."/>
            <person name="Frisvad J.C."/>
            <person name="Larsen T.O."/>
            <person name="Kjaerboelling I."/>
            <person name="Rothschild-Mancinelli K."/>
            <person name="Lyhne E.K."/>
            <person name="Kogle M.E."/>
            <person name="Barry K."/>
            <person name="Clum A."/>
            <person name="Na H."/>
            <person name="Ledsgaard L."/>
            <person name="Lin J."/>
            <person name="Lipzen A."/>
            <person name="Kuo A."/>
            <person name="Riley R."/>
            <person name="Mondo S."/>
            <person name="Labutti K."/>
            <person name="Haridas S."/>
            <person name="Pangalinan J."/>
            <person name="Salamov A.A."/>
            <person name="Simmons B.A."/>
            <person name="Magnuson J.K."/>
            <person name="Chen J."/>
            <person name="Drula E."/>
            <person name="Henrissat B."/>
            <person name="Wiebenga A."/>
            <person name="Lubbers R.J."/>
            <person name="Gomes A.C."/>
            <person name="Makela M.R."/>
            <person name="Stajich J."/>
            <person name="Grigoriev I.V."/>
            <person name="Mortensen U.H."/>
            <person name="De Vries R.P."/>
            <person name="Baker S.E."/>
            <person name="Andersen M.R."/>
        </authorList>
    </citation>
    <scope>NUCLEOTIDE SEQUENCE [LARGE SCALE GENOMIC DNA]</scope>
    <source>
        <strain evidence="2 3">CBS 123904</strain>
    </source>
</reference>
<dbReference type="Pfam" id="PF20150">
    <property type="entry name" value="2EXR"/>
    <property type="match status" value="1"/>
</dbReference>
<name>A0ABR4J9J4_9EURO</name>
<dbReference type="EMBL" id="JBFXLU010000196">
    <property type="protein sequence ID" value="KAL2835678.1"/>
    <property type="molecule type" value="Genomic_DNA"/>
</dbReference>
<organism evidence="2 3">
    <name type="scientific">Aspergillus pseudoustus</name>
    <dbReference type="NCBI Taxonomy" id="1810923"/>
    <lineage>
        <taxon>Eukaryota</taxon>
        <taxon>Fungi</taxon>
        <taxon>Dikarya</taxon>
        <taxon>Ascomycota</taxon>
        <taxon>Pezizomycotina</taxon>
        <taxon>Eurotiomycetes</taxon>
        <taxon>Eurotiomycetidae</taxon>
        <taxon>Eurotiales</taxon>
        <taxon>Aspergillaceae</taxon>
        <taxon>Aspergillus</taxon>
        <taxon>Aspergillus subgen. Nidulantes</taxon>
    </lineage>
</organism>
<evidence type="ECO:0000313" key="2">
    <source>
        <dbReference type="EMBL" id="KAL2835678.1"/>
    </source>
</evidence>
<sequence>MSFLSLPPEIRLQIYPYLLKPNSYTGAYKQIRHLTKQAYDKANGKKSPKKLPSVALPRFYVTRSTPAILLVNRQITREALEVLYSTELTLYGTPSTYFVFRQMDIAEFISETLLQRVQYVVLKLVRSPEKLFVLTLLDIWGRGNELKRLVVYLPRNPYPGWNWGVVKERLRVFAKVSGIPLERRFIDTKPRNSDW</sequence>
<feature type="domain" description="2EXR" evidence="1">
    <location>
        <begin position="3"/>
        <end position="100"/>
    </location>
</feature>
<keyword evidence="3" id="KW-1185">Reference proteome</keyword>
<dbReference type="InterPro" id="IPR038883">
    <property type="entry name" value="AN11006-like"/>
</dbReference>
<comment type="caution">
    <text evidence="2">The sequence shown here is derived from an EMBL/GenBank/DDBJ whole genome shotgun (WGS) entry which is preliminary data.</text>
</comment>
<gene>
    <name evidence="2" type="ORF">BJY01DRAFT_223214</name>
</gene>